<dbReference type="InterPro" id="IPR021359">
    <property type="entry name" value="DUF2812"/>
</dbReference>
<evidence type="ECO:0008006" key="3">
    <source>
        <dbReference type="Google" id="ProtNLM"/>
    </source>
</evidence>
<dbReference type="RefSeq" id="WP_053583686.1">
    <property type="nucleotide sequence ID" value="NZ_LGRV01000003.1"/>
</dbReference>
<proteinExistence type="predicted"/>
<dbReference type="Pfam" id="PF11193">
    <property type="entry name" value="DUF2812"/>
    <property type="match status" value="1"/>
</dbReference>
<organism evidence="1 2">
    <name type="scientific">Lysinibacillus contaminans</name>
    <dbReference type="NCBI Taxonomy" id="1293441"/>
    <lineage>
        <taxon>Bacteria</taxon>
        <taxon>Bacillati</taxon>
        <taxon>Bacillota</taxon>
        <taxon>Bacilli</taxon>
        <taxon>Bacillales</taxon>
        <taxon>Bacillaceae</taxon>
        <taxon>Lysinibacillus</taxon>
    </lineage>
</organism>
<comment type="caution">
    <text evidence="1">The sequence shown here is derived from an EMBL/GenBank/DDBJ whole genome shotgun (WGS) entry which is preliminary data.</text>
</comment>
<protein>
    <recommendedName>
        <fullName evidence="3">DUF2812 domain-containing protein</fullName>
    </recommendedName>
</protein>
<sequence length="83" mass="9986">MNITSMRFFSDDQKEEAWINEMSAQGWHLKKFFTIFFTFDKGEPGKYIYRNEYVGGKSLMLVAIYKVLKRRKVTKNNLMLFEE</sequence>
<evidence type="ECO:0000313" key="2">
    <source>
        <dbReference type="Proteomes" id="UP000050668"/>
    </source>
</evidence>
<dbReference type="Proteomes" id="UP000050668">
    <property type="component" value="Unassembled WGS sequence"/>
</dbReference>
<name>A0ABR5K3A9_9BACI</name>
<keyword evidence="2" id="KW-1185">Reference proteome</keyword>
<dbReference type="EMBL" id="LGRV01000003">
    <property type="protein sequence ID" value="KOS68834.1"/>
    <property type="molecule type" value="Genomic_DNA"/>
</dbReference>
<gene>
    <name evidence="1" type="ORF">AEA09_09970</name>
</gene>
<evidence type="ECO:0000313" key="1">
    <source>
        <dbReference type="EMBL" id="KOS68834.1"/>
    </source>
</evidence>
<accession>A0ABR5K3A9</accession>
<reference evidence="2" key="1">
    <citation type="submission" date="2015-07" db="EMBL/GenBank/DDBJ databases">
        <title>Fjat-14205 dsm 2895.</title>
        <authorList>
            <person name="Liu B."/>
            <person name="Wang J."/>
            <person name="Zhu Y."/>
            <person name="Liu G."/>
            <person name="Chen Q."/>
            <person name="Chen Z."/>
            <person name="Lan J."/>
            <person name="Che J."/>
            <person name="Ge C."/>
            <person name="Shi H."/>
            <person name="Pan Z."/>
            <person name="Liu X."/>
        </authorList>
    </citation>
    <scope>NUCLEOTIDE SEQUENCE [LARGE SCALE GENOMIC DNA]</scope>
    <source>
        <strain evidence="2">DSM 25560</strain>
    </source>
</reference>